<dbReference type="Gene3D" id="3.40.190.170">
    <property type="entry name" value="Bacterial extracellular solute-binding protein, family 7"/>
    <property type="match status" value="1"/>
</dbReference>
<dbReference type="AlphaFoldDB" id="A0A2S3WP95"/>
<organism evidence="3 4">
    <name type="scientific">Pseudomonas putida</name>
    <name type="common">Arthrobacter siderocapsulatus</name>
    <dbReference type="NCBI Taxonomy" id="303"/>
    <lineage>
        <taxon>Bacteria</taxon>
        <taxon>Pseudomonadati</taxon>
        <taxon>Pseudomonadota</taxon>
        <taxon>Gammaproteobacteria</taxon>
        <taxon>Pseudomonadales</taxon>
        <taxon>Pseudomonadaceae</taxon>
        <taxon>Pseudomonas</taxon>
    </lineage>
</organism>
<dbReference type="GO" id="GO:0055085">
    <property type="term" value="P:transmembrane transport"/>
    <property type="evidence" value="ECO:0007669"/>
    <property type="project" value="InterPro"/>
</dbReference>
<feature type="signal peptide" evidence="2">
    <location>
        <begin position="1"/>
        <end position="24"/>
    </location>
</feature>
<feature type="chain" id="PRO_5015397602" evidence="2">
    <location>
        <begin position="25"/>
        <end position="340"/>
    </location>
</feature>
<dbReference type="EMBL" id="MING01000083">
    <property type="protein sequence ID" value="POG02854.1"/>
    <property type="molecule type" value="Genomic_DNA"/>
</dbReference>
<reference evidence="3 4" key="1">
    <citation type="submission" date="2016-08" db="EMBL/GenBank/DDBJ databases">
        <authorList>
            <person name="Seilhamer J.J."/>
        </authorList>
    </citation>
    <scope>NUCLEOTIDE SEQUENCE [LARGE SCALE GENOMIC DNA]</scope>
    <source>
        <strain evidence="3 4">KH-18-2</strain>
    </source>
</reference>
<keyword evidence="1 2" id="KW-0732">Signal</keyword>
<reference evidence="3 4" key="2">
    <citation type="submission" date="2018-03" db="EMBL/GenBank/DDBJ databases">
        <title>Draft genome of Pseudomonas putida strain KH-18-2.</title>
        <authorList>
            <person name="Yoshizawa S."/>
            <person name="Khan N.H."/>
            <person name="Nishimura M."/>
            <person name="Chiura H.X."/>
            <person name="Ogura Y."/>
            <person name="Hayashi T."/>
            <person name="Kogure K."/>
        </authorList>
    </citation>
    <scope>NUCLEOTIDE SEQUENCE [LARGE SCALE GENOMIC DNA]</scope>
    <source>
        <strain evidence="3 4">KH-18-2</strain>
    </source>
</reference>
<evidence type="ECO:0000313" key="4">
    <source>
        <dbReference type="Proteomes" id="UP000237378"/>
    </source>
</evidence>
<dbReference type="PANTHER" id="PTHR33376:SF2">
    <property type="entry name" value="DICARBOXYLATE-BINDING PERIPLASMIC PROTEIN"/>
    <property type="match status" value="1"/>
</dbReference>
<sequence length="340" mass="37304">MKTIPRLIGALLCASVLFSGFAQAEEEINKRLFKVAVVQAKDHPHGLGAQKFAELIKQKSDGKMKVMVFANGTLGGDAQVISSIQGGTVDMAMVTPGLLTGINKGFGVFGLPFAFNNFEEVDAVLDGPLGQSLLATLPNNGLIGLDYWDHGFRHVTNSKHPITRMEDLAGLKLRVMQIPSAVDSFNGLGANAVPMSYTEIYTALETRTVDGQENPLSSIEASKFYEVQRYLSLTGHFYDPLAVIFSKKVWDRLNERERSIVSEAAREAGRYERQVSREMSAKALAFLSSQANVAVNQVSPEEIERMRESLKPTIEKHIEAFGAERVAELNKTLAAIRSKN</sequence>
<gene>
    <name evidence="3" type="ORF">BGP82_16195</name>
</gene>
<name>A0A2S3WP95_PSEPU</name>
<dbReference type="Pfam" id="PF03480">
    <property type="entry name" value="DctP"/>
    <property type="match status" value="1"/>
</dbReference>
<dbReference type="GO" id="GO:0030246">
    <property type="term" value="F:carbohydrate binding"/>
    <property type="evidence" value="ECO:0007669"/>
    <property type="project" value="TreeGrafter"/>
</dbReference>
<dbReference type="GO" id="GO:0030288">
    <property type="term" value="C:outer membrane-bounded periplasmic space"/>
    <property type="evidence" value="ECO:0007669"/>
    <property type="project" value="InterPro"/>
</dbReference>
<protein>
    <submittedName>
        <fullName evidence="3">ABC transporter substrate-binding protein</fullName>
    </submittedName>
</protein>
<dbReference type="CDD" id="cd13679">
    <property type="entry name" value="PBP2_TRAP_YiaO_like"/>
    <property type="match status" value="1"/>
</dbReference>
<evidence type="ECO:0000256" key="1">
    <source>
        <dbReference type="ARBA" id="ARBA00022729"/>
    </source>
</evidence>
<dbReference type="PIRSF" id="PIRSF006470">
    <property type="entry name" value="DctB"/>
    <property type="match status" value="1"/>
</dbReference>
<dbReference type="InterPro" id="IPR038404">
    <property type="entry name" value="TRAP_DctP_sf"/>
</dbReference>
<dbReference type="NCBIfam" id="NF037995">
    <property type="entry name" value="TRAP_S1"/>
    <property type="match status" value="1"/>
</dbReference>
<comment type="caution">
    <text evidence="3">The sequence shown here is derived from an EMBL/GenBank/DDBJ whole genome shotgun (WGS) entry which is preliminary data.</text>
</comment>
<dbReference type="PANTHER" id="PTHR33376">
    <property type="match status" value="1"/>
</dbReference>
<dbReference type="Proteomes" id="UP000237378">
    <property type="component" value="Unassembled WGS sequence"/>
</dbReference>
<dbReference type="InterPro" id="IPR004682">
    <property type="entry name" value="TRAP_DctP"/>
</dbReference>
<dbReference type="InterPro" id="IPR018389">
    <property type="entry name" value="DctP_fam"/>
</dbReference>
<accession>A0A2S3WP95</accession>
<dbReference type="RefSeq" id="WP_103469838.1">
    <property type="nucleotide sequence ID" value="NZ_CP134602.1"/>
</dbReference>
<proteinExistence type="predicted"/>
<dbReference type="NCBIfam" id="TIGR00787">
    <property type="entry name" value="dctP"/>
    <property type="match status" value="1"/>
</dbReference>
<evidence type="ECO:0000256" key="2">
    <source>
        <dbReference type="SAM" id="SignalP"/>
    </source>
</evidence>
<evidence type="ECO:0000313" key="3">
    <source>
        <dbReference type="EMBL" id="POG02854.1"/>
    </source>
</evidence>